<organism evidence="4 5">
    <name type="scientific">Mycena maculata</name>
    <dbReference type="NCBI Taxonomy" id="230809"/>
    <lineage>
        <taxon>Eukaryota</taxon>
        <taxon>Fungi</taxon>
        <taxon>Dikarya</taxon>
        <taxon>Basidiomycota</taxon>
        <taxon>Agaricomycotina</taxon>
        <taxon>Agaricomycetes</taxon>
        <taxon>Agaricomycetidae</taxon>
        <taxon>Agaricales</taxon>
        <taxon>Marasmiineae</taxon>
        <taxon>Mycenaceae</taxon>
        <taxon>Mycena</taxon>
    </lineage>
</organism>
<dbReference type="PROSITE" id="PS51767">
    <property type="entry name" value="PEPTIDASE_A1"/>
    <property type="match status" value="1"/>
</dbReference>
<dbReference type="PANTHER" id="PTHR47966">
    <property type="entry name" value="BETA-SITE APP-CLEAVING ENZYME, ISOFORM A-RELATED"/>
    <property type="match status" value="1"/>
</dbReference>
<dbReference type="AlphaFoldDB" id="A0AAD7HH17"/>
<dbReference type="EMBL" id="JARJLG010000283">
    <property type="protein sequence ID" value="KAJ7720133.1"/>
    <property type="molecule type" value="Genomic_DNA"/>
</dbReference>
<dbReference type="Gene3D" id="2.40.70.10">
    <property type="entry name" value="Acid Proteases"/>
    <property type="match status" value="2"/>
</dbReference>
<dbReference type="PANTHER" id="PTHR47966:SF51">
    <property type="entry name" value="BETA-SITE APP-CLEAVING ENZYME, ISOFORM A-RELATED"/>
    <property type="match status" value="1"/>
</dbReference>
<sequence length="404" mass="45452">MHNFVPVHSNLGPGRALDPKHPKDATYDQVLTTTVRTESLGSYCQVVGTLIFGDPHDPQNRKKQRDFRVEFDLGSSHLWVYGQDPDKCGSKYPKGSGSSHALFWFCNPERSSQISNHVHTARYADGSSAEYQLWRDFVYFRPYWLNLEFGVAIKVSPHFELAPTSGLLGLGRRRDQNGQPPTFLNQIRRVLETPEMTILLAKNHGFVTFGQRPIFSRAVDDKCGPWHNNLPLSDEEHWIVPSITKILNGKVYTYPNGTAELDTGSAFCYVDEELVKKFYSFIPGAKTLKLGALDGAIYHMIPVDSSAAPKVELDIGGHLFTLQHLFFPGSLQHDIMDQMYYVGAIQSKTTLFPGDHAKYNGPDLIGRVALINMQVVLHMPEKGPHTLSWRTKDTGFTGPIPHDW</sequence>
<feature type="domain" description="Peptidase A1" evidence="3">
    <location>
        <begin position="46"/>
        <end position="390"/>
    </location>
</feature>
<dbReference type="Pfam" id="PF00026">
    <property type="entry name" value="Asp"/>
    <property type="match status" value="1"/>
</dbReference>
<comment type="caution">
    <text evidence="4">The sequence shown here is derived from an EMBL/GenBank/DDBJ whole genome shotgun (WGS) entry which is preliminary data.</text>
</comment>
<feature type="region of interest" description="Disordered" evidence="2">
    <location>
        <begin position="1"/>
        <end position="23"/>
    </location>
</feature>
<name>A0AAD7HH17_9AGAR</name>
<dbReference type="InterPro" id="IPR001461">
    <property type="entry name" value="Aspartic_peptidase_A1"/>
</dbReference>
<evidence type="ECO:0000259" key="3">
    <source>
        <dbReference type="PROSITE" id="PS51767"/>
    </source>
</evidence>
<dbReference type="InterPro" id="IPR033121">
    <property type="entry name" value="PEPTIDASE_A1"/>
</dbReference>
<dbReference type="GO" id="GO:0004190">
    <property type="term" value="F:aspartic-type endopeptidase activity"/>
    <property type="evidence" value="ECO:0007669"/>
    <property type="project" value="InterPro"/>
</dbReference>
<keyword evidence="5" id="KW-1185">Reference proteome</keyword>
<reference evidence="4" key="1">
    <citation type="submission" date="2023-03" db="EMBL/GenBank/DDBJ databases">
        <title>Massive genome expansion in bonnet fungi (Mycena s.s.) driven by repeated elements and novel gene families across ecological guilds.</title>
        <authorList>
            <consortium name="Lawrence Berkeley National Laboratory"/>
            <person name="Harder C.B."/>
            <person name="Miyauchi S."/>
            <person name="Viragh M."/>
            <person name="Kuo A."/>
            <person name="Thoen E."/>
            <person name="Andreopoulos B."/>
            <person name="Lu D."/>
            <person name="Skrede I."/>
            <person name="Drula E."/>
            <person name="Henrissat B."/>
            <person name="Morin E."/>
            <person name="Kohler A."/>
            <person name="Barry K."/>
            <person name="LaButti K."/>
            <person name="Morin E."/>
            <person name="Salamov A."/>
            <person name="Lipzen A."/>
            <person name="Mereny Z."/>
            <person name="Hegedus B."/>
            <person name="Baldrian P."/>
            <person name="Stursova M."/>
            <person name="Weitz H."/>
            <person name="Taylor A."/>
            <person name="Grigoriev I.V."/>
            <person name="Nagy L.G."/>
            <person name="Martin F."/>
            <person name="Kauserud H."/>
        </authorList>
    </citation>
    <scope>NUCLEOTIDE SEQUENCE</scope>
    <source>
        <strain evidence="4">CBHHK188m</strain>
    </source>
</reference>
<evidence type="ECO:0000256" key="1">
    <source>
        <dbReference type="ARBA" id="ARBA00007447"/>
    </source>
</evidence>
<evidence type="ECO:0000256" key="2">
    <source>
        <dbReference type="SAM" id="MobiDB-lite"/>
    </source>
</evidence>
<gene>
    <name evidence="4" type="ORF">DFH07DRAFT_309153</name>
</gene>
<proteinExistence type="inferred from homology"/>
<evidence type="ECO:0000313" key="5">
    <source>
        <dbReference type="Proteomes" id="UP001215280"/>
    </source>
</evidence>
<dbReference type="Proteomes" id="UP001215280">
    <property type="component" value="Unassembled WGS sequence"/>
</dbReference>
<dbReference type="SUPFAM" id="SSF50630">
    <property type="entry name" value="Acid proteases"/>
    <property type="match status" value="1"/>
</dbReference>
<protein>
    <submittedName>
        <fullName evidence="4">Aspartic peptidase domain-containing protein</fullName>
    </submittedName>
</protein>
<dbReference type="CDD" id="cd05471">
    <property type="entry name" value="pepsin_like"/>
    <property type="match status" value="1"/>
</dbReference>
<comment type="similarity">
    <text evidence="1">Belongs to the peptidase A1 family.</text>
</comment>
<dbReference type="InterPro" id="IPR021109">
    <property type="entry name" value="Peptidase_aspartic_dom_sf"/>
</dbReference>
<dbReference type="GO" id="GO:0006508">
    <property type="term" value="P:proteolysis"/>
    <property type="evidence" value="ECO:0007669"/>
    <property type="project" value="InterPro"/>
</dbReference>
<dbReference type="InterPro" id="IPR034164">
    <property type="entry name" value="Pepsin-like_dom"/>
</dbReference>
<accession>A0AAD7HH17</accession>
<evidence type="ECO:0000313" key="4">
    <source>
        <dbReference type="EMBL" id="KAJ7720133.1"/>
    </source>
</evidence>